<dbReference type="Gene3D" id="1.10.3210.10">
    <property type="entry name" value="Hypothetical protein af1432"/>
    <property type="match status" value="1"/>
</dbReference>
<dbReference type="PROSITE" id="PS51833">
    <property type="entry name" value="HDOD"/>
    <property type="match status" value="1"/>
</dbReference>
<dbReference type="RefSeq" id="WP_055433501.1">
    <property type="nucleotide sequence ID" value="NZ_CYHA01000002.1"/>
</dbReference>
<dbReference type="InterPro" id="IPR013976">
    <property type="entry name" value="HDOD"/>
</dbReference>
<sequence length="283" mass="30894">MSTLIDDATTDHLLRNLVIPPRPGVLDKIAALRRQPDLELGEIAEVLTEDLALTAAMLKAANSPLIGQGRKIASVPQALSLLGVNNTLNLLNGLAVRAALTAQMPPTLEVFWERAMTIASVAGALCEQLEGVPDEAQSFALFHGCGAAIMLMQMPDYVRTQRLIALARDGQIPKIEVQLHHTSNNVVGYLVARTWLMPEAFAQAILQQYNLGLFRGEEGLDASGKLMIAITRAARNVWRTLTDSKGDPGWEEAGPLVLGYLGLNDCEFEDWRDEMHQRIHEGG</sequence>
<evidence type="ECO:0000313" key="2">
    <source>
        <dbReference type="EMBL" id="CUA82146.1"/>
    </source>
</evidence>
<dbReference type="STRING" id="375574.GCA_001418035_00795"/>
<feature type="domain" description="HDOD" evidence="1">
    <location>
        <begin position="19"/>
        <end position="211"/>
    </location>
</feature>
<dbReference type="Pfam" id="PF08668">
    <property type="entry name" value="HDOD"/>
    <property type="match status" value="1"/>
</dbReference>
<dbReference type="EMBL" id="CYHA01000002">
    <property type="protein sequence ID" value="CUA82146.1"/>
    <property type="molecule type" value="Genomic_DNA"/>
</dbReference>
<proteinExistence type="predicted"/>
<evidence type="ECO:0000313" key="3">
    <source>
        <dbReference type="Proteomes" id="UP000243535"/>
    </source>
</evidence>
<dbReference type="PANTHER" id="PTHR33525">
    <property type="match status" value="1"/>
</dbReference>
<dbReference type="InterPro" id="IPR052340">
    <property type="entry name" value="RNase_Y/CdgJ"/>
</dbReference>
<protein>
    <submittedName>
        <fullName evidence="2">HD-like signal output (HDOD) domain, no enzymatic activity</fullName>
    </submittedName>
</protein>
<dbReference type="Proteomes" id="UP000243535">
    <property type="component" value="Unassembled WGS sequence"/>
</dbReference>
<dbReference type="AlphaFoldDB" id="A0A0K6GTV5"/>
<evidence type="ECO:0000259" key="1">
    <source>
        <dbReference type="PROSITE" id="PS51833"/>
    </source>
</evidence>
<dbReference type="SUPFAM" id="SSF109604">
    <property type="entry name" value="HD-domain/PDEase-like"/>
    <property type="match status" value="1"/>
</dbReference>
<gene>
    <name evidence="2" type="ORF">Ga0061063_1002</name>
</gene>
<organism evidence="2 3">
    <name type="scientific">Gulbenkiania indica</name>
    <dbReference type="NCBI Taxonomy" id="375574"/>
    <lineage>
        <taxon>Bacteria</taxon>
        <taxon>Pseudomonadati</taxon>
        <taxon>Pseudomonadota</taxon>
        <taxon>Betaproteobacteria</taxon>
        <taxon>Neisseriales</taxon>
        <taxon>Chromobacteriaceae</taxon>
        <taxon>Gulbenkiania</taxon>
    </lineage>
</organism>
<keyword evidence="3" id="KW-1185">Reference proteome</keyword>
<accession>A0A0K6GTV5</accession>
<name>A0A0K6GTV5_9NEIS</name>
<dbReference type="OrthoDB" id="9784953at2"/>
<reference evidence="3" key="1">
    <citation type="submission" date="2015-08" db="EMBL/GenBank/DDBJ databases">
        <authorList>
            <person name="Varghese N."/>
        </authorList>
    </citation>
    <scope>NUCLEOTIDE SEQUENCE [LARGE SCALE GENOMIC DNA]</scope>
    <source>
        <strain evidence="3">DSM 17901</strain>
    </source>
</reference>
<dbReference type="PANTHER" id="PTHR33525:SF6">
    <property type="entry name" value="HDOD DOMAIN-CONTAINING PROTEIN"/>
    <property type="match status" value="1"/>
</dbReference>